<gene>
    <name evidence="1" type="ORF">Sradi_5545000</name>
</gene>
<reference evidence="1" key="1">
    <citation type="submission" date="2020-06" db="EMBL/GenBank/DDBJ databases">
        <authorList>
            <person name="Li T."/>
            <person name="Hu X."/>
            <person name="Zhang T."/>
            <person name="Song X."/>
            <person name="Zhang H."/>
            <person name="Dai N."/>
            <person name="Sheng W."/>
            <person name="Hou X."/>
            <person name="Wei L."/>
        </authorList>
    </citation>
    <scope>NUCLEOTIDE SEQUENCE</scope>
    <source>
        <strain evidence="1">G02</strain>
        <tissue evidence="1">Leaf</tissue>
    </source>
</reference>
<proteinExistence type="predicted"/>
<accession>A0AAW2LCK2</accession>
<dbReference type="AlphaFoldDB" id="A0AAW2LCK2"/>
<dbReference type="NCBIfam" id="TIGR01571">
    <property type="entry name" value="A_thal_Cys_rich"/>
    <property type="match status" value="1"/>
</dbReference>
<protein>
    <submittedName>
        <fullName evidence="1">Protein PLANT CADMIUM RESISTANCE 10</fullName>
    </submittedName>
</protein>
<dbReference type="Pfam" id="PF04749">
    <property type="entry name" value="PLAC8"/>
    <property type="match status" value="1"/>
</dbReference>
<evidence type="ECO:0000313" key="1">
    <source>
        <dbReference type="EMBL" id="KAL0316668.1"/>
    </source>
</evidence>
<sequence>MVAKTSYAAPPYVPLDAEVDPVPPEDVAPLQPHISYNTQQWSSGICACFNDIQSCCIGFCCPSYLFGRNAEFLGSGTLGGSCMTHFILCTLVNALCCLLTEGVSFGLAGCFIAPYACGYRRTIRRPPVEISALISSAIYAPYVKNTEKSVEGVETQRHLARIQHK</sequence>
<comment type="caution">
    <text evidence="1">The sequence shown here is derived from an EMBL/GenBank/DDBJ whole genome shotgun (WGS) entry which is preliminary data.</text>
</comment>
<reference evidence="1" key="2">
    <citation type="journal article" date="2024" name="Plant">
        <title>Genomic evolution and insights into agronomic trait innovations of Sesamum species.</title>
        <authorList>
            <person name="Miao H."/>
            <person name="Wang L."/>
            <person name="Qu L."/>
            <person name="Liu H."/>
            <person name="Sun Y."/>
            <person name="Le M."/>
            <person name="Wang Q."/>
            <person name="Wei S."/>
            <person name="Zheng Y."/>
            <person name="Lin W."/>
            <person name="Duan Y."/>
            <person name="Cao H."/>
            <person name="Xiong S."/>
            <person name="Wang X."/>
            <person name="Wei L."/>
            <person name="Li C."/>
            <person name="Ma Q."/>
            <person name="Ju M."/>
            <person name="Zhao R."/>
            <person name="Li G."/>
            <person name="Mu C."/>
            <person name="Tian Q."/>
            <person name="Mei H."/>
            <person name="Zhang T."/>
            <person name="Gao T."/>
            <person name="Zhang H."/>
        </authorList>
    </citation>
    <scope>NUCLEOTIDE SEQUENCE</scope>
    <source>
        <strain evidence="1">G02</strain>
    </source>
</reference>
<name>A0AAW2LCK2_SESRA</name>
<organism evidence="1">
    <name type="scientific">Sesamum radiatum</name>
    <name type="common">Black benniseed</name>
    <dbReference type="NCBI Taxonomy" id="300843"/>
    <lineage>
        <taxon>Eukaryota</taxon>
        <taxon>Viridiplantae</taxon>
        <taxon>Streptophyta</taxon>
        <taxon>Embryophyta</taxon>
        <taxon>Tracheophyta</taxon>
        <taxon>Spermatophyta</taxon>
        <taxon>Magnoliopsida</taxon>
        <taxon>eudicotyledons</taxon>
        <taxon>Gunneridae</taxon>
        <taxon>Pentapetalae</taxon>
        <taxon>asterids</taxon>
        <taxon>lamiids</taxon>
        <taxon>Lamiales</taxon>
        <taxon>Pedaliaceae</taxon>
        <taxon>Sesamum</taxon>
    </lineage>
</organism>
<dbReference type="PANTHER" id="PTHR15907">
    <property type="entry name" value="DUF614 FAMILY PROTEIN-RELATED"/>
    <property type="match status" value="1"/>
</dbReference>
<dbReference type="EMBL" id="JACGWJ010000025">
    <property type="protein sequence ID" value="KAL0316668.1"/>
    <property type="molecule type" value="Genomic_DNA"/>
</dbReference>
<dbReference type="InterPro" id="IPR006461">
    <property type="entry name" value="PLAC_motif_containing"/>
</dbReference>